<dbReference type="Pfam" id="PF00583">
    <property type="entry name" value="Acetyltransf_1"/>
    <property type="match status" value="1"/>
</dbReference>
<dbReference type="RefSeq" id="WP_194076702.1">
    <property type="nucleotide sequence ID" value="NZ_CP061839.1"/>
</dbReference>
<dbReference type="GO" id="GO:0016747">
    <property type="term" value="F:acyltransferase activity, transferring groups other than amino-acyl groups"/>
    <property type="evidence" value="ECO:0007669"/>
    <property type="project" value="InterPro"/>
</dbReference>
<dbReference type="AlphaFoldDB" id="A0A7S7AX48"/>
<evidence type="ECO:0000313" key="3">
    <source>
        <dbReference type="Proteomes" id="UP000593915"/>
    </source>
</evidence>
<dbReference type="PROSITE" id="PS51186">
    <property type="entry name" value="GNAT"/>
    <property type="match status" value="1"/>
</dbReference>
<protein>
    <submittedName>
        <fullName evidence="2">GNAT family N-acetyltransferase</fullName>
    </submittedName>
</protein>
<proteinExistence type="predicted"/>
<dbReference type="SUPFAM" id="SSF55729">
    <property type="entry name" value="Acyl-CoA N-acyltransferases (Nat)"/>
    <property type="match status" value="1"/>
</dbReference>
<dbReference type="InterPro" id="IPR000182">
    <property type="entry name" value="GNAT_dom"/>
</dbReference>
<dbReference type="Proteomes" id="UP000593915">
    <property type="component" value="Chromosome"/>
</dbReference>
<evidence type="ECO:0000259" key="1">
    <source>
        <dbReference type="PROSITE" id="PS51186"/>
    </source>
</evidence>
<evidence type="ECO:0000313" key="2">
    <source>
        <dbReference type="EMBL" id="QOW61236.1"/>
    </source>
</evidence>
<gene>
    <name evidence="2" type="ORF">IFE08_02225</name>
</gene>
<feature type="domain" description="N-acetyltransferase" evidence="1">
    <location>
        <begin position="33"/>
        <end position="177"/>
    </location>
</feature>
<dbReference type="Gene3D" id="3.40.630.30">
    <property type="match status" value="1"/>
</dbReference>
<reference evidence="2 3" key="1">
    <citation type="submission" date="2020-09" db="EMBL/GenBank/DDBJ databases">
        <title>Characterization of Treponema spp. from bovine digital dermatitis in Korea.</title>
        <authorList>
            <person name="Espiritu H.M."/>
            <person name="Cho Y.I."/>
            <person name="Mamuad L."/>
        </authorList>
    </citation>
    <scope>NUCLEOTIDE SEQUENCE [LARGE SCALE GENOMIC DNA]</scope>
    <source>
        <strain evidence="2 3">KS1</strain>
    </source>
</reference>
<accession>A0A7S7AX48</accession>
<keyword evidence="2" id="KW-0808">Transferase</keyword>
<organism evidence="2 3">
    <name type="scientific">Treponema pedis</name>
    <dbReference type="NCBI Taxonomy" id="409322"/>
    <lineage>
        <taxon>Bacteria</taxon>
        <taxon>Pseudomonadati</taxon>
        <taxon>Spirochaetota</taxon>
        <taxon>Spirochaetia</taxon>
        <taxon>Spirochaetales</taxon>
        <taxon>Treponemataceae</taxon>
        <taxon>Treponema</taxon>
    </lineage>
</organism>
<dbReference type="InterPro" id="IPR016181">
    <property type="entry name" value="Acyl_CoA_acyltransferase"/>
</dbReference>
<name>A0A7S7AX48_9SPIR</name>
<sequence length="177" mass="20977">MLKTIKSLYQKFKTEKKLFRVIKKREVSEMFQLILDRIKWMDKNNIKQWNVINYTEIYTRDYYEKKRKKGELFVLLDEVTNEIICAAVLQDSDKIWNDGENALYIHNFVSKIGKSGAGGDFLKYAIDYAKLKGKKYFRLDCAANNDKLNGYYEKHGFIRTGICEDGLYRGILREKKL</sequence>
<dbReference type="EMBL" id="CP061839">
    <property type="protein sequence ID" value="QOW61236.1"/>
    <property type="molecule type" value="Genomic_DNA"/>
</dbReference>